<keyword evidence="3" id="KW-1185">Reference proteome</keyword>
<dbReference type="HOGENOM" id="CLU_335787_0_0_4"/>
<organism evidence="2 3">
    <name type="scientific">Castellaniella defragrans (strain DSM 12143 / CCUG 39792 / 65Phen)</name>
    <name type="common">Alcaligenes defragrans</name>
    <dbReference type="NCBI Taxonomy" id="1437824"/>
    <lineage>
        <taxon>Bacteria</taxon>
        <taxon>Pseudomonadati</taxon>
        <taxon>Pseudomonadota</taxon>
        <taxon>Betaproteobacteria</taxon>
        <taxon>Burkholderiales</taxon>
        <taxon>Alcaligenaceae</taxon>
        <taxon>Castellaniella</taxon>
    </lineage>
</organism>
<feature type="region of interest" description="Disordered" evidence="1">
    <location>
        <begin position="268"/>
        <end position="301"/>
    </location>
</feature>
<dbReference type="RefSeq" id="WP_043680406.1">
    <property type="nucleotide sequence ID" value="NZ_HG916765.1"/>
</dbReference>
<proteinExistence type="predicted"/>
<dbReference type="Proteomes" id="UP000019805">
    <property type="component" value="Chromosome"/>
</dbReference>
<dbReference type="STRING" id="1437824.BN940_04196"/>
<evidence type="ECO:0000256" key="1">
    <source>
        <dbReference type="SAM" id="MobiDB-lite"/>
    </source>
</evidence>
<feature type="compositionally biased region" description="Basic and acidic residues" evidence="1">
    <location>
        <begin position="273"/>
        <end position="300"/>
    </location>
</feature>
<gene>
    <name evidence="2" type="ORF">BN940_04196</name>
</gene>
<evidence type="ECO:0000313" key="2">
    <source>
        <dbReference type="EMBL" id="CDM23313.1"/>
    </source>
</evidence>
<accession>W8WUD7</accession>
<protein>
    <submittedName>
        <fullName evidence="2">Uncharacterized protein</fullName>
    </submittedName>
</protein>
<dbReference type="KEGG" id="cdn:BN940_04196"/>
<reference evidence="2 3" key="1">
    <citation type="journal article" date="2014" name="BMC Microbiol.">
        <title>The oxygen-independent metabolism of cyclic monoterpenes in Castellaniella defragrans 65Phen.</title>
        <authorList>
            <person name="Petasch J."/>
            <person name="Disch E.M."/>
            <person name="Markert S."/>
            <person name="Becher D."/>
            <person name="Schweder T."/>
            <person name="Huttel B."/>
            <person name="Reinhardt R."/>
            <person name="Harder J."/>
        </authorList>
    </citation>
    <scope>NUCLEOTIDE SEQUENCE [LARGE SCALE GENOMIC DNA]</scope>
    <source>
        <strain evidence="2">65Phen</strain>
    </source>
</reference>
<dbReference type="AlphaFoldDB" id="W8WUD7"/>
<dbReference type="EMBL" id="HG916765">
    <property type="protein sequence ID" value="CDM23313.1"/>
    <property type="molecule type" value="Genomic_DNA"/>
</dbReference>
<sequence>MNGVRNPVQSPLQNLQRRHLDAGPLGQVGNLRFKAGPGATPRASGPNALQRFGRFLSKVAFYVGAGPAQRAQRHVLDQARDNSRRIGNLLGSLTGAPGDPKSCSRIAEGLARLGDLSGGDLSRLPGGKESLETYLGELGVMDLNALRSGVLGDPEARQAVLDRVDPPRLRAQAALLLDQIAVALEQAVAGQAVQEPLAQIRTLLAGRPVDGQALEGRLARLSENLAMLGGDKLGIHLQALSDQELGVLQSVLHTDRLAGARQALAQIREPDDESPRIEDAPGRQHETPDPQRVRPGRDSPGETMLDRLSQALDAEIQARVDRALPDPTRELETALAGGETAAIARALSNLSRHVGELGRTYGALPARTARIVREQVTRAMEALRDPDTNPEGPLTRDSLARLDDHALGRLRRSGALAEFGLRLDLDGARSESLSRVEALDQRVAEGMSGLLRALSVDQPDMPALMRQLRDLTELELQRNQQLDRMGHFGDQAGVEDQHALVRQAVRQAFGTLDESGGGPTGERTRQFLGLLLGLEKQFRGAASGLAVLMRGGDSVQGGQETLKRIGTTQHILGGLIDVLHERIAGQLDPGEKIPPEVPPGPFHTSLVEQYGVRYDPDTGVSTLTLNDAMRARMASSLEAPIDPGIHPTRTVTLPVRGVDTEFSIGSSFLVDGIERSSLSLSVRGAGIDGSPVRSTWPDGVSGEDLGPAMGEALDALFRVAGPGAEPLTRLMNQQLGGCILEGLQAMGQDSPFRLDDGSVILPVGAGSLHFDVEKNEDGSFRVGGTMSIPIKNAVGSDGHGHDFPVAMKPSVSWAQVQVTLTVSPDGLQVRMSEPPQFRHHFVLAPENSV</sequence>
<dbReference type="OrthoDB" id="8671939at2"/>
<name>W8WUD7_CASD6</name>
<evidence type="ECO:0000313" key="3">
    <source>
        <dbReference type="Proteomes" id="UP000019805"/>
    </source>
</evidence>